<feature type="region of interest" description="Disordered" evidence="1">
    <location>
        <begin position="227"/>
        <end position="261"/>
    </location>
</feature>
<feature type="region of interest" description="Disordered" evidence="1">
    <location>
        <begin position="71"/>
        <end position="93"/>
    </location>
</feature>
<comment type="caution">
    <text evidence="2">The sequence shown here is derived from an EMBL/GenBank/DDBJ whole genome shotgun (WGS) entry which is preliminary data.</text>
</comment>
<sequence length="261" mass="29399">NDGESGPEEVCPSCIIDHPKLRRPWRSDFLTVQRHQSATITNPFRRCYIRRRTVAECIVVVGRATDFSQHITSGPQRGRVCSPPSRWDDTSRTGETDLTRFAIVREDGVAGSQERTGRVLRRCPRSPRTPALGCAGVEDEAHSLRQLASSRDDFPHPNNVPGPPQEPPRGPYLGLTEQQRFAMGLPEQNVNLRSGLTPLLSDYSQWWDTQSAAAPYQFASPYLPTTQAESLSFPEPPSYHQSQQRDEDQPDQQDPPWSRRA</sequence>
<dbReference type="EMBL" id="RIBY02000713">
    <property type="protein sequence ID" value="KAH9838187.1"/>
    <property type="molecule type" value="Genomic_DNA"/>
</dbReference>
<evidence type="ECO:0000313" key="2">
    <source>
        <dbReference type="EMBL" id="KAH9838187.1"/>
    </source>
</evidence>
<protein>
    <submittedName>
        <fullName evidence="2">Uncharacterized protein</fullName>
    </submittedName>
</protein>
<feature type="non-terminal residue" evidence="2">
    <location>
        <position position="1"/>
    </location>
</feature>
<evidence type="ECO:0000256" key="1">
    <source>
        <dbReference type="SAM" id="MobiDB-lite"/>
    </source>
</evidence>
<gene>
    <name evidence="2" type="ORF">Tdes44962_MAKER08191</name>
</gene>
<reference evidence="2 3" key="1">
    <citation type="journal article" date="2018" name="IMA Fungus">
        <title>IMA Genome-F 10: Nine draft genome sequences of Claviceps purpurea s.lat., including C. arundinis, C. humidiphila, and C. cf. spartinae, pseudomolecules for the pitch canker pathogen Fusarium circinatum, draft genome of Davidsoniella eucalypti, Grosmannia galeiformis, Quambalaria eucalypti, and Teratosphaeria destructans.</title>
        <authorList>
            <person name="Wingfield B.D."/>
            <person name="Liu M."/>
            <person name="Nguyen H.D."/>
            <person name="Lane F.A."/>
            <person name="Morgan S.W."/>
            <person name="De Vos L."/>
            <person name="Wilken P.M."/>
            <person name="Duong T.A."/>
            <person name="Aylward J."/>
            <person name="Coetzee M.P."/>
            <person name="Dadej K."/>
            <person name="De Beer Z.W."/>
            <person name="Findlay W."/>
            <person name="Havenga M."/>
            <person name="Kolarik M."/>
            <person name="Menzies J.G."/>
            <person name="Naidoo K."/>
            <person name="Pochopski O."/>
            <person name="Shoukouhi P."/>
            <person name="Santana Q.C."/>
            <person name="Seifert K.A."/>
            <person name="Soal N."/>
            <person name="Steenkamp E.T."/>
            <person name="Tatham C.T."/>
            <person name="van der Nest M.A."/>
            <person name="Wingfield M.J."/>
        </authorList>
    </citation>
    <scope>NUCLEOTIDE SEQUENCE [LARGE SCALE GENOMIC DNA]</scope>
    <source>
        <strain evidence="2">CMW44962</strain>
    </source>
</reference>
<name>A0A9W7SX58_9PEZI</name>
<feature type="compositionally biased region" description="Pro residues" evidence="1">
    <location>
        <begin position="158"/>
        <end position="170"/>
    </location>
</feature>
<keyword evidence="3" id="KW-1185">Reference proteome</keyword>
<accession>A0A9W7SX58</accession>
<evidence type="ECO:0000313" key="3">
    <source>
        <dbReference type="Proteomes" id="UP001138500"/>
    </source>
</evidence>
<dbReference type="AlphaFoldDB" id="A0A9W7SX58"/>
<reference evidence="2 3" key="2">
    <citation type="journal article" date="2021" name="Curr. Genet.">
        <title>Genetic response to nitrogen starvation in the aggressive Eucalyptus foliar pathogen Teratosphaeria destructans.</title>
        <authorList>
            <person name="Havenga M."/>
            <person name="Wingfield B.D."/>
            <person name="Wingfield M.J."/>
            <person name="Dreyer L.L."/>
            <person name="Roets F."/>
            <person name="Aylward J."/>
        </authorList>
    </citation>
    <scope>NUCLEOTIDE SEQUENCE [LARGE SCALE GENOMIC DNA]</scope>
    <source>
        <strain evidence="2">CMW44962</strain>
    </source>
</reference>
<proteinExistence type="predicted"/>
<organism evidence="2 3">
    <name type="scientific">Teratosphaeria destructans</name>
    <dbReference type="NCBI Taxonomy" id="418781"/>
    <lineage>
        <taxon>Eukaryota</taxon>
        <taxon>Fungi</taxon>
        <taxon>Dikarya</taxon>
        <taxon>Ascomycota</taxon>
        <taxon>Pezizomycotina</taxon>
        <taxon>Dothideomycetes</taxon>
        <taxon>Dothideomycetidae</taxon>
        <taxon>Mycosphaerellales</taxon>
        <taxon>Teratosphaeriaceae</taxon>
        <taxon>Teratosphaeria</taxon>
    </lineage>
</organism>
<dbReference type="Proteomes" id="UP001138500">
    <property type="component" value="Unassembled WGS sequence"/>
</dbReference>
<feature type="region of interest" description="Disordered" evidence="1">
    <location>
        <begin position="150"/>
        <end position="173"/>
    </location>
</feature>
<feature type="compositionally biased region" description="Low complexity" evidence="1">
    <location>
        <begin position="252"/>
        <end position="261"/>
    </location>
</feature>